<evidence type="ECO:0000313" key="2">
    <source>
        <dbReference type="Proteomes" id="UP000038040"/>
    </source>
</evidence>
<dbReference type="EMBL" id="UYYG01000460">
    <property type="protein sequence ID" value="VDN54271.1"/>
    <property type="molecule type" value="Genomic_DNA"/>
</dbReference>
<evidence type="ECO:0000313" key="1">
    <source>
        <dbReference type="EMBL" id="VDN54271.1"/>
    </source>
</evidence>
<keyword evidence="3" id="KW-1185">Reference proteome</keyword>
<dbReference type="WBParaSite" id="DME_0001084701-mRNA-1">
    <property type="protein sequence ID" value="DME_0001084701-mRNA-1"/>
    <property type="gene ID" value="DME_0001084701"/>
</dbReference>
<organism evidence="2 4">
    <name type="scientific">Dracunculus medinensis</name>
    <name type="common">Guinea worm</name>
    <dbReference type="NCBI Taxonomy" id="318479"/>
    <lineage>
        <taxon>Eukaryota</taxon>
        <taxon>Metazoa</taxon>
        <taxon>Ecdysozoa</taxon>
        <taxon>Nematoda</taxon>
        <taxon>Chromadorea</taxon>
        <taxon>Rhabditida</taxon>
        <taxon>Spirurina</taxon>
        <taxon>Dracunculoidea</taxon>
        <taxon>Dracunculidae</taxon>
        <taxon>Dracunculus</taxon>
    </lineage>
</organism>
<dbReference type="AlphaFoldDB" id="A0A0N4US15"/>
<proteinExistence type="predicted"/>
<evidence type="ECO:0000313" key="3">
    <source>
        <dbReference type="Proteomes" id="UP000274756"/>
    </source>
</evidence>
<name>A0A0N4US15_DRAME</name>
<dbReference type="Proteomes" id="UP000274756">
    <property type="component" value="Unassembled WGS sequence"/>
</dbReference>
<reference evidence="4" key="1">
    <citation type="submission" date="2017-02" db="UniProtKB">
        <authorList>
            <consortium name="WormBaseParasite"/>
        </authorList>
    </citation>
    <scope>IDENTIFICATION</scope>
</reference>
<dbReference type="Proteomes" id="UP000038040">
    <property type="component" value="Unplaced"/>
</dbReference>
<protein>
    <submittedName>
        <fullName evidence="4">Kinesin motor domain-containing protein</fullName>
    </submittedName>
</protein>
<reference evidence="1 3" key="2">
    <citation type="submission" date="2018-11" db="EMBL/GenBank/DDBJ databases">
        <authorList>
            <consortium name="Pathogen Informatics"/>
        </authorList>
    </citation>
    <scope>NUCLEOTIDE SEQUENCE [LARGE SCALE GENOMIC DNA]</scope>
</reference>
<accession>A0A0N4US15</accession>
<gene>
    <name evidence="1" type="ORF">DME_LOCUS4244</name>
</gene>
<sequence length="69" mass="8074">MRIIEECVKLVGDKKRPTVGSCPEDPVCSSIFVYDQQDLTNVLENNLKEYEFFNRCRILVNDYNVVLFL</sequence>
<evidence type="ECO:0000313" key="4">
    <source>
        <dbReference type="WBParaSite" id="DME_0001084701-mRNA-1"/>
    </source>
</evidence>